<dbReference type="Proteomes" id="UP000038083">
    <property type="component" value="Unassembled WGS sequence"/>
</dbReference>
<evidence type="ECO:0000313" key="2">
    <source>
        <dbReference type="Proteomes" id="UP000038083"/>
    </source>
</evidence>
<gene>
    <name evidence="1" type="ORF">CCYN74_40047</name>
</gene>
<sequence length="58" mass="6375">MASLGADTFTQQQIRQSAEKALKSADNSLSKEIKEELARVSKSVDDVGLVLKKLIEKQ</sequence>
<dbReference type="EMBL" id="CDOG01000034">
    <property type="protein sequence ID" value="CEN39718.1"/>
    <property type="molecule type" value="Genomic_DNA"/>
</dbReference>
<accession>A0A0B7HQD4</accession>
<dbReference type="AlphaFoldDB" id="A0A0B7HQD4"/>
<proteinExistence type="predicted"/>
<name>A0A0B7HQD4_9FLAO</name>
<dbReference type="RefSeq" id="WP_156127707.1">
    <property type="nucleotide sequence ID" value="NZ_CDOG01000034.1"/>
</dbReference>
<reference evidence="1 2" key="1">
    <citation type="submission" date="2015-01" db="EMBL/GenBank/DDBJ databases">
        <authorList>
            <person name="Xiang T."/>
            <person name="Song Y."/>
            <person name="Huang L."/>
            <person name="Wang B."/>
            <person name="Wu P."/>
        </authorList>
    </citation>
    <scope>NUCLEOTIDE SEQUENCE [LARGE SCALE GENOMIC DNA]</scope>
    <source>
        <strain evidence="1 2">Ccy74</strain>
    </source>
</reference>
<evidence type="ECO:0000313" key="1">
    <source>
        <dbReference type="EMBL" id="CEN39718.1"/>
    </source>
</evidence>
<organism evidence="1 2">
    <name type="scientific">Capnocytophaga cynodegmi</name>
    <dbReference type="NCBI Taxonomy" id="28189"/>
    <lineage>
        <taxon>Bacteria</taxon>
        <taxon>Pseudomonadati</taxon>
        <taxon>Bacteroidota</taxon>
        <taxon>Flavobacteriia</taxon>
        <taxon>Flavobacteriales</taxon>
        <taxon>Flavobacteriaceae</taxon>
        <taxon>Capnocytophaga</taxon>
    </lineage>
</organism>
<protein>
    <submittedName>
        <fullName evidence="1">Uncharacterized protein</fullName>
    </submittedName>
</protein>